<protein>
    <recommendedName>
        <fullName evidence="2 6">Adenylyl-sulfate kinase</fullName>
        <ecNumber evidence="2 6">2.7.1.25</ecNumber>
    </recommendedName>
    <alternativeName>
        <fullName evidence="6">APS kinase</fullName>
    </alternativeName>
    <alternativeName>
        <fullName evidence="6">ATP adenosine-5'-phosphosulfate 3'-phosphotransferase</fullName>
    </alternativeName>
    <alternativeName>
        <fullName evidence="6">Adenosine-5'-phosphosulfate kinase</fullName>
    </alternativeName>
</protein>
<feature type="active site" description="Phosphoserine intermediate" evidence="6">
    <location>
        <position position="108"/>
    </location>
</feature>
<dbReference type="Gene3D" id="3.40.50.300">
    <property type="entry name" value="P-loop containing nucleotide triphosphate hydrolases"/>
    <property type="match status" value="1"/>
</dbReference>
<keyword evidence="6 7" id="KW-0418">Kinase</keyword>
<evidence type="ECO:0000259" key="8">
    <source>
        <dbReference type="Pfam" id="PF01583"/>
    </source>
</evidence>
<organism evidence="9 10">
    <name type="scientific">Pontibacter locisalis</name>
    <dbReference type="NCBI Taxonomy" id="1719035"/>
    <lineage>
        <taxon>Bacteria</taxon>
        <taxon>Pseudomonadati</taxon>
        <taxon>Bacteroidota</taxon>
        <taxon>Cytophagia</taxon>
        <taxon>Cytophagales</taxon>
        <taxon>Hymenobacteraceae</taxon>
        <taxon>Pontibacter</taxon>
    </lineage>
</organism>
<evidence type="ECO:0000313" key="9">
    <source>
        <dbReference type="EMBL" id="MFD2515158.1"/>
    </source>
</evidence>
<dbReference type="GO" id="GO:0004020">
    <property type="term" value="F:adenylylsulfate kinase activity"/>
    <property type="evidence" value="ECO:0007669"/>
    <property type="project" value="UniProtKB-EC"/>
</dbReference>
<evidence type="ECO:0000256" key="3">
    <source>
        <dbReference type="ARBA" id="ARBA00022679"/>
    </source>
</evidence>
<keyword evidence="6" id="KW-0597">Phosphoprotein</keyword>
<dbReference type="PANTHER" id="PTHR42700:SF1">
    <property type="entry name" value="SULFATE ADENYLYLTRANSFERASE"/>
    <property type="match status" value="1"/>
</dbReference>
<dbReference type="CDD" id="cd02027">
    <property type="entry name" value="APSK"/>
    <property type="match status" value="1"/>
</dbReference>
<keyword evidence="5 6" id="KW-0067">ATP-binding</keyword>
<dbReference type="Proteomes" id="UP001597544">
    <property type="component" value="Unassembled WGS sequence"/>
</dbReference>
<dbReference type="NCBIfam" id="NF003013">
    <property type="entry name" value="PRK03846.1"/>
    <property type="match status" value="1"/>
</dbReference>
<dbReference type="InterPro" id="IPR002891">
    <property type="entry name" value="APS"/>
</dbReference>
<evidence type="ECO:0000256" key="4">
    <source>
        <dbReference type="ARBA" id="ARBA00022741"/>
    </source>
</evidence>
<dbReference type="InterPro" id="IPR059117">
    <property type="entry name" value="APS_kinase_dom"/>
</dbReference>
<feature type="domain" description="APS kinase" evidence="8">
    <location>
        <begin position="27"/>
        <end position="175"/>
    </location>
</feature>
<keyword evidence="3 6" id="KW-0808">Transferase</keyword>
<dbReference type="NCBIfam" id="TIGR00455">
    <property type="entry name" value="apsK"/>
    <property type="match status" value="1"/>
</dbReference>
<evidence type="ECO:0000313" key="10">
    <source>
        <dbReference type="Proteomes" id="UP001597544"/>
    </source>
</evidence>
<dbReference type="HAMAP" id="MF_00065">
    <property type="entry name" value="Adenylyl_sulf_kinase"/>
    <property type="match status" value="1"/>
</dbReference>
<comment type="pathway">
    <text evidence="6 7">Sulfur metabolism; hydrogen sulfide biosynthesis; sulfite from sulfate: step 2/3.</text>
</comment>
<dbReference type="Pfam" id="PF01583">
    <property type="entry name" value="APS_kinase"/>
    <property type="match status" value="1"/>
</dbReference>
<proteinExistence type="inferred from homology"/>
<comment type="function">
    <text evidence="6 7">Catalyzes the synthesis of activated sulfate.</text>
</comment>
<dbReference type="EC" id="2.7.1.25" evidence="2 6"/>
<dbReference type="SUPFAM" id="SSF52540">
    <property type="entry name" value="P-loop containing nucleoside triphosphate hydrolases"/>
    <property type="match status" value="1"/>
</dbReference>
<dbReference type="PANTHER" id="PTHR42700">
    <property type="entry name" value="SULFATE ADENYLYLTRANSFERASE"/>
    <property type="match status" value="1"/>
</dbReference>
<comment type="caution">
    <text evidence="9">The sequence shown here is derived from an EMBL/GenBank/DDBJ whole genome shotgun (WGS) entry which is preliminary data.</text>
</comment>
<evidence type="ECO:0000256" key="6">
    <source>
        <dbReference type="HAMAP-Rule" id="MF_00065"/>
    </source>
</evidence>
<comment type="catalytic activity">
    <reaction evidence="1 6 7">
        <text>adenosine 5'-phosphosulfate + ATP = 3'-phosphoadenylyl sulfate + ADP + H(+)</text>
        <dbReference type="Rhea" id="RHEA:24152"/>
        <dbReference type="ChEBI" id="CHEBI:15378"/>
        <dbReference type="ChEBI" id="CHEBI:30616"/>
        <dbReference type="ChEBI" id="CHEBI:58243"/>
        <dbReference type="ChEBI" id="CHEBI:58339"/>
        <dbReference type="ChEBI" id="CHEBI:456216"/>
        <dbReference type="EC" id="2.7.1.25"/>
    </reaction>
</comment>
<reference evidence="10" key="1">
    <citation type="journal article" date="2019" name="Int. J. Syst. Evol. Microbiol.">
        <title>The Global Catalogue of Microorganisms (GCM) 10K type strain sequencing project: providing services to taxonomists for standard genome sequencing and annotation.</title>
        <authorList>
            <consortium name="The Broad Institute Genomics Platform"/>
            <consortium name="The Broad Institute Genome Sequencing Center for Infectious Disease"/>
            <person name="Wu L."/>
            <person name="Ma J."/>
        </authorList>
    </citation>
    <scope>NUCLEOTIDE SEQUENCE [LARGE SCALE GENOMIC DNA]</scope>
    <source>
        <strain evidence="10">KCTC 42498</strain>
    </source>
</reference>
<dbReference type="InterPro" id="IPR050512">
    <property type="entry name" value="Sulf_AdTrans/APS_kinase"/>
</dbReference>
<comment type="similarity">
    <text evidence="6 7">Belongs to the APS kinase family.</text>
</comment>
<keyword evidence="4 6" id="KW-0547">Nucleotide-binding</keyword>
<evidence type="ECO:0000256" key="5">
    <source>
        <dbReference type="ARBA" id="ARBA00022840"/>
    </source>
</evidence>
<keyword evidence="10" id="KW-1185">Reference proteome</keyword>
<dbReference type="InterPro" id="IPR027417">
    <property type="entry name" value="P-loop_NTPase"/>
</dbReference>
<sequence length="216" mass="24710">MQPTKNLFPFRSRISYDQRMNMMEQKPLMVWFTGLSGSGKSTLALRLEHYLFYEGYKVFLLDGDNIRNGLNNDLSFSEEDRKENVRRVGEVAKLMLDSGLIVLCAFISPYKEERDLVKKIVGEERYKEAFINCSLEVCEDRDTKGLYAKARQGEVQNFSGISAPYEVPINPDIEINTDQESVEESLCRLVNFLEPILEKKGKGDALSEQATRTTKA</sequence>
<evidence type="ECO:0000256" key="1">
    <source>
        <dbReference type="ARBA" id="ARBA00001823"/>
    </source>
</evidence>
<dbReference type="RefSeq" id="WP_377509314.1">
    <property type="nucleotide sequence ID" value="NZ_JBHULU010000021.1"/>
</dbReference>
<evidence type="ECO:0000256" key="2">
    <source>
        <dbReference type="ARBA" id="ARBA00012121"/>
    </source>
</evidence>
<gene>
    <name evidence="6 9" type="primary">cysC</name>
    <name evidence="9" type="ORF">ACFSRY_14895</name>
</gene>
<name>A0ABW5INY2_9BACT</name>
<feature type="binding site" evidence="6">
    <location>
        <begin position="34"/>
        <end position="41"/>
    </location>
    <ligand>
        <name>ATP</name>
        <dbReference type="ChEBI" id="CHEBI:30616"/>
    </ligand>
</feature>
<evidence type="ECO:0000256" key="7">
    <source>
        <dbReference type="RuleBase" id="RU004347"/>
    </source>
</evidence>
<dbReference type="EMBL" id="JBHULU010000021">
    <property type="protein sequence ID" value="MFD2515158.1"/>
    <property type="molecule type" value="Genomic_DNA"/>
</dbReference>
<accession>A0ABW5INY2</accession>